<sequence length="222" mass="24645">MPPRRATGEDENPPDIATLLAQQLQNLLPEIVNQVTANANNGNGNGANGGNGGNGNNGCTYKYFMSCNPKEYDGKGGAVVLTCWIERMETIIDNSGCTKNQKVRYVASSLVNKALTWWNTQVQARGREAANVMSWNDFKALLVEEFCPSNEMEILENEFWNHKMIGANHVGYTDRFHELVKLVPRLVTPESTRIKRYMAGLAPKIRGMLRATQPATIQSTIL</sequence>
<keyword evidence="2" id="KW-0548">Nucleotidyltransferase</keyword>
<dbReference type="Pfam" id="PF03732">
    <property type="entry name" value="Retrotrans_gag"/>
    <property type="match status" value="1"/>
</dbReference>
<accession>A0ABQ5GCJ9</accession>
<keyword evidence="3" id="KW-1185">Reference proteome</keyword>
<reference evidence="2" key="2">
    <citation type="submission" date="2022-01" db="EMBL/GenBank/DDBJ databases">
        <authorList>
            <person name="Yamashiro T."/>
            <person name="Shiraishi A."/>
            <person name="Satake H."/>
            <person name="Nakayama K."/>
        </authorList>
    </citation>
    <scope>NUCLEOTIDE SEQUENCE</scope>
</reference>
<evidence type="ECO:0000313" key="2">
    <source>
        <dbReference type="EMBL" id="GJT72885.1"/>
    </source>
</evidence>
<feature type="domain" description="Retrotransposon gag" evidence="1">
    <location>
        <begin position="105"/>
        <end position="202"/>
    </location>
</feature>
<evidence type="ECO:0000313" key="3">
    <source>
        <dbReference type="Proteomes" id="UP001151760"/>
    </source>
</evidence>
<dbReference type="GO" id="GO:0003964">
    <property type="term" value="F:RNA-directed DNA polymerase activity"/>
    <property type="evidence" value="ECO:0007669"/>
    <property type="project" value="UniProtKB-KW"/>
</dbReference>
<gene>
    <name evidence="2" type="ORF">Tco_1032171</name>
</gene>
<dbReference type="EMBL" id="BQNB010018300">
    <property type="protein sequence ID" value="GJT72885.1"/>
    <property type="molecule type" value="Genomic_DNA"/>
</dbReference>
<proteinExistence type="predicted"/>
<evidence type="ECO:0000259" key="1">
    <source>
        <dbReference type="Pfam" id="PF03732"/>
    </source>
</evidence>
<name>A0ABQ5GCJ9_9ASTR</name>
<dbReference type="Proteomes" id="UP001151760">
    <property type="component" value="Unassembled WGS sequence"/>
</dbReference>
<reference evidence="2" key="1">
    <citation type="journal article" date="2022" name="Int. J. Mol. Sci.">
        <title>Draft Genome of Tanacetum Coccineum: Genomic Comparison of Closely Related Tanacetum-Family Plants.</title>
        <authorList>
            <person name="Yamashiro T."/>
            <person name="Shiraishi A."/>
            <person name="Nakayama K."/>
            <person name="Satake H."/>
        </authorList>
    </citation>
    <scope>NUCLEOTIDE SEQUENCE</scope>
</reference>
<organism evidence="2 3">
    <name type="scientific">Tanacetum coccineum</name>
    <dbReference type="NCBI Taxonomy" id="301880"/>
    <lineage>
        <taxon>Eukaryota</taxon>
        <taxon>Viridiplantae</taxon>
        <taxon>Streptophyta</taxon>
        <taxon>Embryophyta</taxon>
        <taxon>Tracheophyta</taxon>
        <taxon>Spermatophyta</taxon>
        <taxon>Magnoliopsida</taxon>
        <taxon>eudicotyledons</taxon>
        <taxon>Gunneridae</taxon>
        <taxon>Pentapetalae</taxon>
        <taxon>asterids</taxon>
        <taxon>campanulids</taxon>
        <taxon>Asterales</taxon>
        <taxon>Asteraceae</taxon>
        <taxon>Asteroideae</taxon>
        <taxon>Anthemideae</taxon>
        <taxon>Anthemidinae</taxon>
        <taxon>Tanacetum</taxon>
    </lineage>
</organism>
<keyword evidence="2" id="KW-0808">Transferase</keyword>
<protein>
    <submittedName>
        <fullName evidence="2">Reverse transcriptase domain-containing protein</fullName>
    </submittedName>
</protein>
<keyword evidence="2" id="KW-0695">RNA-directed DNA polymerase</keyword>
<comment type="caution">
    <text evidence="2">The sequence shown here is derived from an EMBL/GenBank/DDBJ whole genome shotgun (WGS) entry which is preliminary data.</text>
</comment>
<dbReference type="InterPro" id="IPR005162">
    <property type="entry name" value="Retrotrans_gag_dom"/>
</dbReference>